<dbReference type="InterPro" id="IPR038050">
    <property type="entry name" value="Neuro_actylchol_rec"/>
</dbReference>
<evidence type="ECO:0000259" key="7">
    <source>
        <dbReference type="Pfam" id="PF02931"/>
    </source>
</evidence>
<keyword evidence="3 6" id="KW-1133">Transmembrane helix</keyword>
<dbReference type="Gene3D" id="1.20.58.390">
    <property type="entry name" value="Neurotransmitter-gated ion-channel transmembrane domain"/>
    <property type="match status" value="1"/>
</dbReference>
<keyword evidence="4 6" id="KW-0472">Membrane</keyword>
<feature type="region of interest" description="Disordered" evidence="5">
    <location>
        <begin position="659"/>
        <end position="815"/>
    </location>
</feature>
<feature type="compositionally biased region" description="Low complexity" evidence="5">
    <location>
        <begin position="516"/>
        <end position="528"/>
    </location>
</feature>
<evidence type="ECO:0000256" key="6">
    <source>
        <dbReference type="SAM" id="Phobius"/>
    </source>
</evidence>
<evidence type="ECO:0000313" key="9">
    <source>
        <dbReference type="EMBL" id="GMI25444.1"/>
    </source>
</evidence>
<feature type="transmembrane region" description="Helical" evidence="6">
    <location>
        <begin position="378"/>
        <end position="405"/>
    </location>
</feature>
<dbReference type="InterPro" id="IPR006201">
    <property type="entry name" value="Neur_channel"/>
</dbReference>
<feature type="region of interest" description="Disordered" evidence="5">
    <location>
        <begin position="1104"/>
        <end position="1152"/>
    </location>
</feature>
<feature type="compositionally biased region" description="Pro residues" evidence="5">
    <location>
        <begin position="687"/>
        <end position="701"/>
    </location>
</feature>
<protein>
    <recommendedName>
        <fullName evidence="11">Neurotransmitter-gated ion-channel ligand-binding domain-containing protein</fullName>
    </recommendedName>
</protein>
<sequence>MLWLVIYCIGLLLLATNSSTRPFVSLPLFSLAVLLKCLPRRLRQRLPALLPRIPPPLLALLLLRLALAQTPCTDLSAPLYERERCVRESILRPGATSAPFYDKHVSPTVEYRRPVNVSLLLQVWQINELSVQDSQMELAAWTTFEWVDERLAFNATESGVVATTAFASLDPEHSEIWVPPVYLLNRESAQSGLQASATKDAVIFPSGLVSWRNQHNLGLLCTFYGLKAIPFDKLTGQLMFGTWTRPDSVVNLTFAPRGAPGREGLVFGFDDELEPNTFREYSIKMDECETYTDTIVDKNLGIQYPVLWYQFVVTRARNFYLVKIVVPNIMLTYLSFGIFLLDVRCGERLGYGITLLLAMFAVDITASALLPISDAWLWINVLIGVSTIFAVMALAESILVLWLYYKHKDEDAVSPLIDIAKPARMVFNAVANASAPPQVEEFHDAHDVHSEEAAAKRKRTAREQYLHERNLEQRYVAMGMRLDFFALILFPLFYSVFVLVMFLTASSCGDSVLAAAAPPSAPADPAAADVKKKGSRKDKKKPAPKPPPVKPAAPAPAPSKKLSPKKLSPRKPNPLAYRKGLFRGSPESFSETVSRLASNPHRVLQKGAGSGDVSLVQYEHTPEALASGEGGELGGETEFVFTECVTKCRNDRVKLARVQKKRAEKAAVVEEEGEEEDVDEDDFHDCAPPPPSPPGSPPSKPSVPLAPDSPVMLTPNNSNPSTPARPPPNASAFSVLDAGDSSSDESSDSATPVEVAQVEVRPPSPPPAPAPAPPSPPPPVYVAPSPPLSPAAPLESPPRAGKKKRIRKKKDEKAVDLLSHPENPVYAPATTDSGARSVSFTTVTVIEFQRTVSNWAVPSDGGWSLGMAPEDEAVNWGDLSTFEHRRLHELQTRAGKLHLKGDAHMETRQWDHSKKRNPMFTRTTNGERRDLILGANDDDYVGGGGGGQRRRGLSDAELDKVFVGESEVVENLRSEAAHAKEEFDEIRYSRETGTGCQCKRLKMKSLHGKEQRIRDELGKRVEVGVDVEIMSKDEAHDKLLEILHHETCCEIDCECAISGIGCHSEVCAWAKAGEECGNPFGFYKCDFKAVGKHRRGTIARMAAEGTGGAGGEAEGGGAGARELVGERGETGEPRKSGEPREPRSQLEMLGMA</sequence>
<dbReference type="Pfam" id="PF02931">
    <property type="entry name" value="Neur_chan_LBD"/>
    <property type="match status" value="1"/>
</dbReference>
<evidence type="ECO:0000256" key="5">
    <source>
        <dbReference type="SAM" id="MobiDB-lite"/>
    </source>
</evidence>
<dbReference type="SUPFAM" id="SSF90112">
    <property type="entry name" value="Neurotransmitter-gated ion-channel transmembrane pore"/>
    <property type="match status" value="1"/>
</dbReference>
<name>A0ABQ6MFR9_9STRA</name>
<dbReference type="InterPro" id="IPR006202">
    <property type="entry name" value="Neur_chan_lig-bd"/>
</dbReference>
<dbReference type="PANTHER" id="PTHR18945">
    <property type="entry name" value="NEUROTRANSMITTER GATED ION CHANNEL"/>
    <property type="match status" value="1"/>
</dbReference>
<evidence type="ECO:0000256" key="1">
    <source>
        <dbReference type="ARBA" id="ARBA00004141"/>
    </source>
</evidence>
<comment type="subcellular location">
    <subcellularLocation>
        <location evidence="1">Membrane</location>
        <topology evidence="1">Multi-pass membrane protein</topology>
    </subcellularLocation>
</comment>
<keyword evidence="10" id="KW-1185">Reference proteome</keyword>
<feature type="compositionally biased region" description="Pro residues" evidence="5">
    <location>
        <begin position="762"/>
        <end position="790"/>
    </location>
</feature>
<dbReference type="CDD" id="cd18989">
    <property type="entry name" value="LGIC_ECD_cation"/>
    <property type="match status" value="1"/>
</dbReference>
<feature type="compositionally biased region" description="Pro residues" evidence="5">
    <location>
        <begin position="544"/>
        <end position="557"/>
    </location>
</feature>
<dbReference type="InterPro" id="IPR036734">
    <property type="entry name" value="Neur_chan_lig-bd_sf"/>
</dbReference>
<keyword evidence="2 6" id="KW-0812">Transmembrane</keyword>
<dbReference type="InterPro" id="IPR031972">
    <property type="entry name" value="CSRNP_N"/>
</dbReference>
<dbReference type="Gene3D" id="2.70.170.10">
    <property type="entry name" value="Neurotransmitter-gated ion-channel ligand-binding domain"/>
    <property type="match status" value="1"/>
</dbReference>
<evidence type="ECO:0000313" key="10">
    <source>
        <dbReference type="Proteomes" id="UP001165060"/>
    </source>
</evidence>
<feature type="compositionally biased region" description="Basic residues" evidence="5">
    <location>
        <begin position="533"/>
        <end position="543"/>
    </location>
</feature>
<evidence type="ECO:0000256" key="3">
    <source>
        <dbReference type="ARBA" id="ARBA00022989"/>
    </source>
</evidence>
<dbReference type="CDD" id="cd19051">
    <property type="entry name" value="LGIC_TM_cation"/>
    <property type="match status" value="1"/>
</dbReference>
<dbReference type="EMBL" id="BRYB01001423">
    <property type="protein sequence ID" value="GMI25444.1"/>
    <property type="molecule type" value="Genomic_DNA"/>
</dbReference>
<feature type="domain" description="Cysteine/serine-rich nuclear protein N-terminal" evidence="8">
    <location>
        <begin position="836"/>
        <end position="1000"/>
    </location>
</feature>
<feature type="compositionally biased region" description="Basic and acidic residues" evidence="5">
    <location>
        <begin position="1123"/>
        <end position="1144"/>
    </location>
</feature>
<evidence type="ECO:0000256" key="4">
    <source>
        <dbReference type="ARBA" id="ARBA00023136"/>
    </source>
</evidence>
<evidence type="ECO:0000256" key="2">
    <source>
        <dbReference type="ARBA" id="ARBA00022692"/>
    </source>
</evidence>
<evidence type="ECO:0000259" key="8">
    <source>
        <dbReference type="Pfam" id="PF16019"/>
    </source>
</evidence>
<gene>
    <name evidence="9" type="ORF">TeGR_g12697</name>
</gene>
<organism evidence="9 10">
    <name type="scientific">Tetraparma gracilis</name>
    <dbReference type="NCBI Taxonomy" id="2962635"/>
    <lineage>
        <taxon>Eukaryota</taxon>
        <taxon>Sar</taxon>
        <taxon>Stramenopiles</taxon>
        <taxon>Ochrophyta</taxon>
        <taxon>Bolidophyceae</taxon>
        <taxon>Parmales</taxon>
        <taxon>Triparmaceae</taxon>
        <taxon>Tetraparma</taxon>
    </lineage>
</organism>
<feature type="region of interest" description="Disordered" evidence="5">
    <location>
        <begin position="516"/>
        <end position="582"/>
    </location>
</feature>
<dbReference type="Pfam" id="PF16019">
    <property type="entry name" value="CSRNP_N"/>
    <property type="match status" value="1"/>
</dbReference>
<feature type="compositionally biased region" description="Gly residues" evidence="5">
    <location>
        <begin position="1105"/>
        <end position="1119"/>
    </location>
</feature>
<reference evidence="9 10" key="1">
    <citation type="journal article" date="2023" name="Commun. Biol.">
        <title>Genome analysis of Parmales, the sister group of diatoms, reveals the evolutionary specialization of diatoms from phago-mixotrophs to photoautotrophs.</title>
        <authorList>
            <person name="Ban H."/>
            <person name="Sato S."/>
            <person name="Yoshikawa S."/>
            <person name="Yamada K."/>
            <person name="Nakamura Y."/>
            <person name="Ichinomiya M."/>
            <person name="Sato N."/>
            <person name="Blanc-Mathieu R."/>
            <person name="Endo H."/>
            <person name="Kuwata A."/>
            <person name="Ogata H."/>
        </authorList>
    </citation>
    <scope>NUCLEOTIDE SEQUENCE [LARGE SCALE GENOMIC DNA]</scope>
</reference>
<proteinExistence type="predicted"/>
<dbReference type="SUPFAM" id="SSF63712">
    <property type="entry name" value="Nicotinic receptor ligand binding domain-like"/>
    <property type="match status" value="1"/>
</dbReference>
<accession>A0ABQ6MFR9</accession>
<feature type="transmembrane region" description="Helical" evidence="6">
    <location>
        <begin position="320"/>
        <end position="341"/>
    </location>
</feature>
<dbReference type="Proteomes" id="UP001165060">
    <property type="component" value="Unassembled WGS sequence"/>
</dbReference>
<dbReference type="InterPro" id="IPR036719">
    <property type="entry name" value="Neuro-gated_channel_TM_sf"/>
</dbReference>
<evidence type="ECO:0008006" key="11">
    <source>
        <dbReference type="Google" id="ProtNLM"/>
    </source>
</evidence>
<feature type="transmembrane region" description="Helical" evidence="6">
    <location>
        <begin position="484"/>
        <end position="503"/>
    </location>
</feature>
<feature type="domain" description="Neurotransmitter-gated ion-channel ligand-binding" evidence="7">
    <location>
        <begin position="101"/>
        <end position="256"/>
    </location>
</feature>
<comment type="caution">
    <text evidence="9">The sequence shown here is derived from an EMBL/GenBank/DDBJ whole genome shotgun (WGS) entry which is preliminary data.</text>
</comment>
<feature type="compositionally biased region" description="Acidic residues" evidence="5">
    <location>
        <begin position="669"/>
        <end position="683"/>
    </location>
</feature>
<feature type="transmembrane region" description="Helical" evidence="6">
    <location>
        <begin position="353"/>
        <end position="372"/>
    </location>
</feature>